<gene>
    <name evidence="3" type="ORF">BJF95_01930</name>
</gene>
<dbReference type="RefSeq" id="WP_075641652.1">
    <property type="nucleotide sequence ID" value="NZ_MKIM01000031.1"/>
</dbReference>
<evidence type="ECO:0000313" key="4">
    <source>
        <dbReference type="Proteomes" id="UP000186894"/>
    </source>
</evidence>
<reference evidence="3 4" key="1">
    <citation type="submission" date="2016-09" db="EMBL/GenBank/DDBJ databases">
        <title>Rhizobium oryziradicis sp. nov., isolated from the root of rice.</title>
        <authorList>
            <person name="Zhao J."/>
            <person name="Zhang X."/>
        </authorList>
    </citation>
    <scope>NUCLEOTIDE SEQUENCE [LARGE SCALE GENOMIC DNA]</scope>
    <source>
        <strain evidence="3 4">N19</strain>
    </source>
</reference>
<dbReference type="EMBL" id="MKIM01000031">
    <property type="protein sequence ID" value="OLP42961.1"/>
    <property type="molecule type" value="Genomic_DNA"/>
</dbReference>
<organism evidence="3 4">
    <name type="scientific">Rhizobium oryziradicis</name>
    <dbReference type="NCBI Taxonomy" id="1867956"/>
    <lineage>
        <taxon>Bacteria</taxon>
        <taxon>Pseudomonadati</taxon>
        <taxon>Pseudomonadota</taxon>
        <taxon>Alphaproteobacteria</taxon>
        <taxon>Hyphomicrobiales</taxon>
        <taxon>Rhizobiaceae</taxon>
        <taxon>Rhizobium/Agrobacterium group</taxon>
        <taxon>Rhizobium</taxon>
    </lineage>
</organism>
<dbReference type="OrthoDB" id="8447782at2"/>
<feature type="compositionally biased region" description="Polar residues" evidence="1">
    <location>
        <begin position="64"/>
        <end position="75"/>
    </location>
</feature>
<accession>A0A1Q8ZM32</accession>
<protein>
    <submittedName>
        <fullName evidence="3">Uncharacterized protein</fullName>
    </submittedName>
</protein>
<dbReference type="Proteomes" id="UP000186894">
    <property type="component" value="Unassembled WGS sequence"/>
</dbReference>
<feature type="transmembrane region" description="Helical" evidence="2">
    <location>
        <begin position="21"/>
        <end position="43"/>
    </location>
</feature>
<evidence type="ECO:0000256" key="1">
    <source>
        <dbReference type="SAM" id="MobiDB-lite"/>
    </source>
</evidence>
<proteinExistence type="predicted"/>
<sequence length="107" mass="10886">MTNKDFGKDVRQSRRAASRSGRIGVVNVALLFAVAAVAVTLVVTPMVSDPTSSAQMALKPGSVDTMSTGSITSSGEPGKRYTIRRSVLQETPGAVCIVGASAGDGGC</sequence>
<keyword evidence="4" id="KW-1185">Reference proteome</keyword>
<dbReference type="AlphaFoldDB" id="A0A1Q8ZM32"/>
<comment type="caution">
    <text evidence="3">The sequence shown here is derived from an EMBL/GenBank/DDBJ whole genome shotgun (WGS) entry which is preliminary data.</text>
</comment>
<feature type="region of interest" description="Disordered" evidence="1">
    <location>
        <begin position="51"/>
        <end position="80"/>
    </location>
</feature>
<keyword evidence="2" id="KW-0812">Transmembrane</keyword>
<dbReference type="STRING" id="1867956.BJF95_01930"/>
<evidence type="ECO:0000256" key="2">
    <source>
        <dbReference type="SAM" id="Phobius"/>
    </source>
</evidence>
<evidence type="ECO:0000313" key="3">
    <source>
        <dbReference type="EMBL" id="OLP42961.1"/>
    </source>
</evidence>
<keyword evidence="2" id="KW-0472">Membrane</keyword>
<keyword evidence="2" id="KW-1133">Transmembrane helix</keyword>
<name>A0A1Q8ZM32_9HYPH</name>